<dbReference type="GO" id="GO:0004660">
    <property type="term" value="F:protein farnesyltransferase activity"/>
    <property type="evidence" value="ECO:0007669"/>
    <property type="project" value="TreeGrafter"/>
</dbReference>
<name>A0AAW1PPV5_9CHLO</name>
<feature type="domain" description="Prenyltransferase alpha-alpha toroid" evidence="9">
    <location>
        <begin position="92"/>
        <end position="213"/>
    </location>
</feature>
<sequence>MLEDGLNTQTTVEQTALEQRLIRFYQEVAEQPPSFRADCLHLLRDAHAKYLYGGLGQLPAGYAALDAGRPWICYWILHSLALLKAPLQTRTFLLRMCVPPAQGGGFTVCEGGEVDVRGCYTALAVAYMLQLDVARLVNASGMVEYVRRCQTYEGGLGGEPGNEAHGGYTYCGLAALVLAGRVDVLDLPRLLHWCVWRQGNLEGGFMGRTNKAVRPAQQAQNNVAQCKAKADALIKEAVAAEAQAAGASAGDRARLHAAAVQVVGQAADAQQAVERALDHVEVVAVSAPALLPEQSCRHNKDNLLERTDPLINIVDHKLAAAREFFLQH</sequence>
<evidence type="ECO:0000313" key="10">
    <source>
        <dbReference type="EMBL" id="KAK9811446.1"/>
    </source>
</evidence>
<gene>
    <name evidence="10" type="ORF">WJX72_004003</name>
</gene>
<evidence type="ECO:0000256" key="6">
    <source>
        <dbReference type="ARBA" id="ARBA00022737"/>
    </source>
</evidence>
<evidence type="ECO:0000256" key="3">
    <source>
        <dbReference type="ARBA" id="ARBA00022602"/>
    </source>
</evidence>
<organism evidence="10 11">
    <name type="scientific">[Myrmecia] bisecta</name>
    <dbReference type="NCBI Taxonomy" id="41462"/>
    <lineage>
        <taxon>Eukaryota</taxon>
        <taxon>Viridiplantae</taxon>
        <taxon>Chlorophyta</taxon>
        <taxon>core chlorophytes</taxon>
        <taxon>Trebouxiophyceae</taxon>
        <taxon>Trebouxiales</taxon>
        <taxon>Trebouxiaceae</taxon>
        <taxon>Myrmecia</taxon>
    </lineage>
</organism>
<dbReference type="Pfam" id="PF00432">
    <property type="entry name" value="Prenyltrans"/>
    <property type="match status" value="2"/>
</dbReference>
<dbReference type="SUPFAM" id="SSF48239">
    <property type="entry name" value="Terpenoid cyclases/Protein prenyltransferases"/>
    <property type="match status" value="1"/>
</dbReference>
<comment type="similarity">
    <text evidence="2">Belongs to the protein prenyltransferase subunit beta family.</text>
</comment>
<dbReference type="Proteomes" id="UP001489004">
    <property type="component" value="Unassembled WGS sequence"/>
</dbReference>
<dbReference type="InterPro" id="IPR001330">
    <property type="entry name" value="Prenyltrans"/>
</dbReference>
<keyword evidence="5" id="KW-0479">Metal-binding</keyword>
<dbReference type="EMBL" id="JALJOR010000009">
    <property type="protein sequence ID" value="KAK9811446.1"/>
    <property type="molecule type" value="Genomic_DNA"/>
</dbReference>
<evidence type="ECO:0000256" key="7">
    <source>
        <dbReference type="ARBA" id="ARBA00022833"/>
    </source>
</evidence>
<evidence type="ECO:0000256" key="8">
    <source>
        <dbReference type="SAM" id="Coils"/>
    </source>
</evidence>
<keyword evidence="6" id="KW-0677">Repeat</keyword>
<evidence type="ECO:0000256" key="5">
    <source>
        <dbReference type="ARBA" id="ARBA00022723"/>
    </source>
</evidence>
<dbReference type="GO" id="GO:0005965">
    <property type="term" value="C:protein farnesyltransferase complex"/>
    <property type="evidence" value="ECO:0007669"/>
    <property type="project" value="TreeGrafter"/>
</dbReference>
<keyword evidence="4" id="KW-0808">Transferase</keyword>
<evidence type="ECO:0000256" key="1">
    <source>
        <dbReference type="ARBA" id="ARBA00001947"/>
    </source>
</evidence>
<evidence type="ECO:0000256" key="4">
    <source>
        <dbReference type="ARBA" id="ARBA00022679"/>
    </source>
</evidence>
<proteinExistence type="inferred from homology"/>
<dbReference type="GO" id="GO:0046872">
    <property type="term" value="F:metal ion binding"/>
    <property type="evidence" value="ECO:0007669"/>
    <property type="project" value="UniProtKB-KW"/>
</dbReference>
<reference evidence="10 11" key="1">
    <citation type="journal article" date="2024" name="Nat. Commun.">
        <title>Phylogenomics reveals the evolutionary origins of lichenization in chlorophyte algae.</title>
        <authorList>
            <person name="Puginier C."/>
            <person name="Libourel C."/>
            <person name="Otte J."/>
            <person name="Skaloud P."/>
            <person name="Haon M."/>
            <person name="Grisel S."/>
            <person name="Petersen M."/>
            <person name="Berrin J.G."/>
            <person name="Delaux P.M."/>
            <person name="Dal Grande F."/>
            <person name="Keller J."/>
        </authorList>
    </citation>
    <scope>NUCLEOTIDE SEQUENCE [LARGE SCALE GENOMIC DNA]</scope>
    <source>
        <strain evidence="10 11">SAG 2043</strain>
    </source>
</reference>
<dbReference type="InterPro" id="IPR045089">
    <property type="entry name" value="PGGT1B-like"/>
</dbReference>
<evidence type="ECO:0000259" key="9">
    <source>
        <dbReference type="Pfam" id="PF00432"/>
    </source>
</evidence>
<protein>
    <recommendedName>
        <fullName evidence="9">Prenyltransferase alpha-alpha toroid domain-containing protein</fullName>
    </recommendedName>
</protein>
<feature type="coiled-coil region" evidence="8">
    <location>
        <begin position="216"/>
        <end position="243"/>
    </location>
</feature>
<dbReference type="AlphaFoldDB" id="A0AAW1PPV5"/>
<keyword evidence="3" id="KW-0637">Prenyltransferase</keyword>
<comment type="cofactor">
    <cofactor evidence="1">
        <name>Zn(2+)</name>
        <dbReference type="ChEBI" id="CHEBI:29105"/>
    </cofactor>
</comment>
<keyword evidence="8" id="KW-0175">Coiled coil</keyword>
<comment type="caution">
    <text evidence="10">The sequence shown here is derived from an EMBL/GenBank/DDBJ whole genome shotgun (WGS) entry which is preliminary data.</text>
</comment>
<keyword evidence="11" id="KW-1185">Reference proteome</keyword>
<dbReference type="PANTHER" id="PTHR11774">
    <property type="entry name" value="GERANYLGERANYL TRANSFERASE TYPE BETA SUBUNIT"/>
    <property type="match status" value="1"/>
</dbReference>
<dbReference type="PANTHER" id="PTHR11774:SF6">
    <property type="entry name" value="PROTEIN FARNESYLTRANSFERASE SUBUNIT BETA"/>
    <property type="match status" value="1"/>
</dbReference>
<feature type="domain" description="Prenyltransferase alpha-alpha toroid" evidence="9">
    <location>
        <begin position="42"/>
        <end position="86"/>
    </location>
</feature>
<accession>A0AAW1PPV5</accession>
<evidence type="ECO:0000256" key="2">
    <source>
        <dbReference type="ARBA" id="ARBA00010497"/>
    </source>
</evidence>
<dbReference type="Gene3D" id="1.50.10.20">
    <property type="match status" value="2"/>
</dbReference>
<dbReference type="InterPro" id="IPR008930">
    <property type="entry name" value="Terpenoid_cyclase/PrenylTrfase"/>
</dbReference>
<evidence type="ECO:0000313" key="11">
    <source>
        <dbReference type="Proteomes" id="UP001489004"/>
    </source>
</evidence>
<keyword evidence="7" id="KW-0862">Zinc</keyword>